<comment type="subcellular location">
    <subcellularLocation>
        <location evidence="1">Membrane</location>
        <topology evidence="1">Multi-pass membrane protein</topology>
    </subcellularLocation>
</comment>
<keyword evidence="8" id="KW-1185">Reference proteome</keyword>
<keyword evidence="2 5" id="KW-0812">Transmembrane</keyword>
<gene>
    <name evidence="7" type="ORF">PsB1_1733</name>
</gene>
<reference evidence="7" key="2">
    <citation type="journal article" date="2023" name="ISME Commun">
        <title>Characterization of a bloom-associated alphaproteobacterial lineage, 'Candidatus Phycosocius': insights into freshwater algal-bacterial interactions.</title>
        <authorList>
            <person name="Tanabe Y."/>
            <person name="Yamaguchi H."/>
            <person name="Yoshida M."/>
            <person name="Kai A."/>
            <person name="Okazaki Y."/>
        </authorList>
    </citation>
    <scope>NUCLEOTIDE SEQUENCE</scope>
    <source>
        <strain evidence="7">BOTRYCO-1</strain>
    </source>
</reference>
<reference evidence="7" key="1">
    <citation type="submission" date="2021-05" db="EMBL/GenBank/DDBJ databases">
        <authorList>
            <person name="Tanabe Y."/>
        </authorList>
    </citation>
    <scope>NUCLEOTIDE SEQUENCE</scope>
    <source>
        <strain evidence="7">BOTRYCO-1</strain>
    </source>
</reference>
<dbReference type="RefSeq" id="WP_284360523.1">
    <property type="nucleotide sequence ID" value="NZ_BPFZ01000011.1"/>
</dbReference>
<feature type="transmembrane region" description="Helical" evidence="5">
    <location>
        <begin position="159"/>
        <end position="185"/>
    </location>
</feature>
<evidence type="ECO:0000256" key="3">
    <source>
        <dbReference type="ARBA" id="ARBA00022989"/>
    </source>
</evidence>
<protein>
    <recommendedName>
        <fullName evidence="6">NnrU domain-containing protein</fullName>
    </recommendedName>
</protein>
<evidence type="ECO:0000313" key="7">
    <source>
        <dbReference type="EMBL" id="GIU67579.1"/>
    </source>
</evidence>
<evidence type="ECO:0000256" key="1">
    <source>
        <dbReference type="ARBA" id="ARBA00004141"/>
    </source>
</evidence>
<feature type="domain" description="NnrU" evidence="6">
    <location>
        <begin position="4"/>
        <end position="183"/>
    </location>
</feature>
<dbReference type="Pfam" id="PF07298">
    <property type="entry name" value="NnrU"/>
    <property type="match status" value="1"/>
</dbReference>
<evidence type="ECO:0000259" key="6">
    <source>
        <dbReference type="Pfam" id="PF07298"/>
    </source>
</evidence>
<sequence>MIWLCTGLILFLGAHGFVRLIGPREELITRFGPQAYRGLFSLISLAGLVLLIYGYSLYRDQGMIEVWEPPRFLANVTLLLMLPAMILLISTYAPGKIKAMVVHPMLGSVKIWALAHLLANGDLGSMLLFGGFLAWALFARIRLGKAVRVSMPWGRGDMIAIGGGIAVWLGFMVGLHKLLIGVAVVG</sequence>
<name>A0ABQ4PX90_9PROT</name>
<dbReference type="EMBL" id="BPFZ01000011">
    <property type="protein sequence ID" value="GIU67579.1"/>
    <property type="molecule type" value="Genomic_DNA"/>
</dbReference>
<dbReference type="Proteomes" id="UP001161064">
    <property type="component" value="Unassembled WGS sequence"/>
</dbReference>
<accession>A0ABQ4PX90</accession>
<keyword evidence="4 5" id="KW-0472">Membrane</keyword>
<evidence type="ECO:0000313" key="8">
    <source>
        <dbReference type="Proteomes" id="UP001161064"/>
    </source>
</evidence>
<dbReference type="InterPro" id="IPR009915">
    <property type="entry name" value="NnrU_dom"/>
</dbReference>
<evidence type="ECO:0000256" key="5">
    <source>
        <dbReference type="SAM" id="Phobius"/>
    </source>
</evidence>
<evidence type="ECO:0000256" key="2">
    <source>
        <dbReference type="ARBA" id="ARBA00022692"/>
    </source>
</evidence>
<evidence type="ECO:0000256" key="4">
    <source>
        <dbReference type="ARBA" id="ARBA00023136"/>
    </source>
</evidence>
<feature type="transmembrane region" description="Helical" evidence="5">
    <location>
        <begin position="113"/>
        <end position="138"/>
    </location>
</feature>
<feature type="transmembrane region" description="Helical" evidence="5">
    <location>
        <begin position="70"/>
        <end position="93"/>
    </location>
</feature>
<comment type="caution">
    <text evidence="7">The sequence shown here is derived from an EMBL/GenBank/DDBJ whole genome shotgun (WGS) entry which is preliminary data.</text>
</comment>
<keyword evidence="3 5" id="KW-1133">Transmembrane helix</keyword>
<proteinExistence type="predicted"/>
<organism evidence="7 8">
    <name type="scientific">Candidatus Phycosocius spiralis</name>
    <dbReference type="NCBI Taxonomy" id="2815099"/>
    <lineage>
        <taxon>Bacteria</taxon>
        <taxon>Pseudomonadati</taxon>
        <taxon>Pseudomonadota</taxon>
        <taxon>Alphaproteobacteria</taxon>
        <taxon>Caulobacterales</taxon>
        <taxon>Caulobacterales incertae sedis</taxon>
        <taxon>Candidatus Phycosocius</taxon>
    </lineage>
</organism>
<feature type="transmembrane region" description="Helical" evidence="5">
    <location>
        <begin position="40"/>
        <end position="58"/>
    </location>
</feature>